<evidence type="ECO:0000313" key="1">
    <source>
        <dbReference type="EMBL" id="AIC16250.1"/>
    </source>
</evidence>
<dbReference type="Proteomes" id="UP000027093">
    <property type="component" value="Chromosome"/>
</dbReference>
<dbReference type="STRING" id="926571.NVIE_019890"/>
<dbReference type="AlphaFoldDB" id="A0A060HM38"/>
<accession>A0A060HM38</accession>
<protein>
    <submittedName>
        <fullName evidence="1">Uncharacterized protein</fullName>
    </submittedName>
</protein>
<name>A0A060HM38_9ARCH</name>
<dbReference type="KEGG" id="nvn:NVIE_019890"/>
<dbReference type="HOGENOM" id="CLU_2476130_0_0_2"/>
<keyword evidence="2" id="KW-1185">Reference proteome</keyword>
<gene>
    <name evidence="1" type="ORF">NVIE_019890</name>
</gene>
<dbReference type="EMBL" id="CP007536">
    <property type="protein sequence ID" value="AIC16250.1"/>
    <property type="molecule type" value="Genomic_DNA"/>
</dbReference>
<reference evidence="1 2" key="1">
    <citation type="journal article" date="2014" name="Int. J. Syst. Evol. Microbiol.">
        <title>Nitrososphaera viennensis gen. nov., sp. nov., an aerobic and mesophilic, ammonia-oxidizing archaeon from soil and a member of the archaeal phylum Thaumarchaeota.</title>
        <authorList>
            <person name="Stieglmeier M."/>
            <person name="Klingl A."/>
            <person name="Alves R.J."/>
            <person name="Rittmann S.K."/>
            <person name="Melcher M."/>
            <person name="Leisch N."/>
            <person name="Schleper C."/>
        </authorList>
    </citation>
    <scope>NUCLEOTIDE SEQUENCE [LARGE SCALE GENOMIC DNA]</scope>
    <source>
        <strain evidence="1">EN76</strain>
    </source>
</reference>
<proteinExistence type="predicted"/>
<evidence type="ECO:0000313" key="2">
    <source>
        <dbReference type="Proteomes" id="UP000027093"/>
    </source>
</evidence>
<sequence>MPISKEEFDKGRKEDPIIDKIRDFLESNRDKAFTEDEILRRLYPEHTAWPVDRISFYSAALILAYAGKIETRYVTTSEGLQIYFRAK</sequence>
<organism evidence="1 2">
    <name type="scientific">Nitrososphaera viennensis EN76</name>
    <dbReference type="NCBI Taxonomy" id="926571"/>
    <lineage>
        <taxon>Archaea</taxon>
        <taxon>Nitrososphaerota</taxon>
        <taxon>Nitrososphaeria</taxon>
        <taxon>Nitrososphaerales</taxon>
        <taxon>Nitrososphaeraceae</taxon>
        <taxon>Nitrososphaera</taxon>
    </lineage>
</organism>